<accession>A0AAV4U127</accession>
<proteinExistence type="predicted"/>
<evidence type="ECO:0000313" key="1">
    <source>
        <dbReference type="EMBL" id="GIY51417.1"/>
    </source>
</evidence>
<organism evidence="1 2">
    <name type="scientific">Caerostris extrusa</name>
    <name type="common">Bark spider</name>
    <name type="synonym">Caerostris bankana</name>
    <dbReference type="NCBI Taxonomy" id="172846"/>
    <lineage>
        <taxon>Eukaryota</taxon>
        <taxon>Metazoa</taxon>
        <taxon>Ecdysozoa</taxon>
        <taxon>Arthropoda</taxon>
        <taxon>Chelicerata</taxon>
        <taxon>Arachnida</taxon>
        <taxon>Araneae</taxon>
        <taxon>Araneomorphae</taxon>
        <taxon>Entelegynae</taxon>
        <taxon>Araneoidea</taxon>
        <taxon>Araneidae</taxon>
        <taxon>Caerostris</taxon>
    </lineage>
</organism>
<protein>
    <submittedName>
        <fullName evidence="1">Uncharacterized protein</fullName>
    </submittedName>
</protein>
<name>A0AAV4U127_CAEEX</name>
<comment type="caution">
    <text evidence="1">The sequence shown here is derived from an EMBL/GenBank/DDBJ whole genome shotgun (WGS) entry which is preliminary data.</text>
</comment>
<dbReference type="EMBL" id="BPLR01012103">
    <property type="protein sequence ID" value="GIY51417.1"/>
    <property type="molecule type" value="Genomic_DNA"/>
</dbReference>
<evidence type="ECO:0000313" key="2">
    <source>
        <dbReference type="Proteomes" id="UP001054945"/>
    </source>
</evidence>
<dbReference type="Proteomes" id="UP001054945">
    <property type="component" value="Unassembled WGS sequence"/>
</dbReference>
<gene>
    <name evidence="1" type="ORF">CEXT_499441</name>
</gene>
<dbReference type="AlphaFoldDB" id="A0AAV4U127"/>
<keyword evidence="2" id="KW-1185">Reference proteome</keyword>
<reference evidence="1 2" key="1">
    <citation type="submission" date="2021-06" db="EMBL/GenBank/DDBJ databases">
        <title>Caerostris extrusa draft genome.</title>
        <authorList>
            <person name="Kono N."/>
            <person name="Arakawa K."/>
        </authorList>
    </citation>
    <scope>NUCLEOTIDE SEQUENCE [LARGE SCALE GENOMIC DNA]</scope>
</reference>
<sequence length="87" mass="10046">MRCQCADSHDDRINDTKYDAFQNDALHVENQIKNHSNPHSTESPQSMGHLIFIDKILENYDKRAWPTYGKRNIQTYRQLGSSAPLGI</sequence>